<evidence type="ECO:0000256" key="2">
    <source>
        <dbReference type="ARBA" id="ARBA00009773"/>
    </source>
</evidence>
<feature type="transmembrane region" description="Helical" evidence="6">
    <location>
        <begin position="247"/>
        <end position="269"/>
    </location>
</feature>
<evidence type="ECO:0000256" key="6">
    <source>
        <dbReference type="SAM" id="Phobius"/>
    </source>
</evidence>
<evidence type="ECO:0000256" key="5">
    <source>
        <dbReference type="ARBA" id="ARBA00023136"/>
    </source>
</evidence>
<dbReference type="GO" id="GO:0016020">
    <property type="term" value="C:membrane"/>
    <property type="evidence" value="ECO:0007669"/>
    <property type="project" value="UniProtKB-SubCell"/>
</dbReference>
<sequence>MIEKNSLSLDTPMQKTALNNIVLLIVVLLISVIFISMIYDFLMVILIAAIFSGLAMPLFRWFESLFRGRRSISSAMTILTMALILIFPLLALLGIVAAEAIKVSRSVGPWIEQRVEQPTAFDDIFSSLPYSETIIQYSDEILQRLGELVGNMSTFLFENLSSFTLSTVHTLFMMFVFFYTMFFFLKDGRDMLESVLYYLPLGERDQSRMLDKFTSVTGATIRGTFVIGILQGTLAGLALKVAGIESAIFWGAVMTVLSIIPIIGSGLVWGPAVLYLYATGEYVSATGLLLFCGLLVSSVDNILRPILVGRDTKMHELLIFFGTFGGISLFGISGFIVGPVIAALFITVWEIYGETFKDYLYAVKHPGPCSDREGNDEPL</sequence>
<feature type="transmembrane region" description="Helical" evidence="6">
    <location>
        <begin position="21"/>
        <end position="39"/>
    </location>
</feature>
<reference evidence="7" key="1">
    <citation type="submission" date="2008-06" db="EMBL/GenBank/DDBJ databases">
        <title>Complete sequence of Chlorobium phaeobacteroides BS1.</title>
        <authorList>
            <consortium name="US DOE Joint Genome Institute"/>
            <person name="Lucas S."/>
            <person name="Copeland A."/>
            <person name="Lapidus A."/>
            <person name="Glavina del Rio T."/>
            <person name="Dalin E."/>
            <person name="Tice H."/>
            <person name="Bruce D."/>
            <person name="Goodwin L."/>
            <person name="Pitluck S."/>
            <person name="Schmutz J."/>
            <person name="Larimer F."/>
            <person name="Land M."/>
            <person name="Hauser L."/>
            <person name="Kyrpides N."/>
            <person name="Ovchinnikova G."/>
            <person name="Li T."/>
            <person name="Liu Z."/>
            <person name="Zhao F."/>
            <person name="Overmann J."/>
            <person name="Bryant D.A."/>
            <person name="Richardson P."/>
        </authorList>
    </citation>
    <scope>NUCLEOTIDE SEQUENCE [LARGE SCALE GENOMIC DNA]</scope>
    <source>
        <strain evidence="7">BS1</strain>
    </source>
</reference>
<feature type="transmembrane region" description="Helical" evidence="6">
    <location>
        <begin position="317"/>
        <end position="349"/>
    </location>
</feature>
<comment type="similarity">
    <text evidence="2">Belongs to the autoinducer-2 exporter (AI-2E) (TC 2.A.86) family.</text>
</comment>
<gene>
    <name evidence="7" type="ordered locus">Cphamn1_2238</name>
</gene>
<dbReference type="EMBL" id="CP001101">
    <property type="protein sequence ID" value="ACE05143.1"/>
    <property type="molecule type" value="Genomic_DNA"/>
</dbReference>
<accession>B3ENQ4</accession>
<protein>
    <recommendedName>
        <fullName evidence="8">AI-2E family transporter</fullName>
    </recommendedName>
</protein>
<dbReference type="KEGG" id="cpb:Cphamn1_2238"/>
<evidence type="ECO:0000256" key="1">
    <source>
        <dbReference type="ARBA" id="ARBA00004141"/>
    </source>
</evidence>
<name>B3ENQ4_CHLPB</name>
<keyword evidence="3 6" id="KW-0812">Transmembrane</keyword>
<evidence type="ECO:0000256" key="3">
    <source>
        <dbReference type="ARBA" id="ARBA00022692"/>
    </source>
</evidence>
<dbReference type="STRING" id="331678.Cphamn1_2238"/>
<comment type="subcellular location">
    <subcellularLocation>
        <location evidence="1">Membrane</location>
        <topology evidence="1">Multi-pass membrane protein</topology>
    </subcellularLocation>
</comment>
<evidence type="ECO:0000256" key="4">
    <source>
        <dbReference type="ARBA" id="ARBA00022989"/>
    </source>
</evidence>
<evidence type="ECO:0008006" key="8">
    <source>
        <dbReference type="Google" id="ProtNLM"/>
    </source>
</evidence>
<feature type="transmembrane region" description="Helical" evidence="6">
    <location>
        <begin position="275"/>
        <end position="296"/>
    </location>
</feature>
<evidence type="ECO:0000313" key="7">
    <source>
        <dbReference type="EMBL" id="ACE05143.1"/>
    </source>
</evidence>
<proteinExistence type="inferred from homology"/>
<dbReference type="HOGENOM" id="CLU_041771_2_3_10"/>
<keyword evidence="4 6" id="KW-1133">Transmembrane helix</keyword>
<dbReference type="eggNOG" id="COG0628">
    <property type="taxonomic scope" value="Bacteria"/>
</dbReference>
<dbReference type="PANTHER" id="PTHR21716:SF4">
    <property type="entry name" value="TRANSMEMBRANE PROTEIN 245"/>
    <property type="match status" value="1"/>
</dbReference>
<dbReference type="AlphaFoldDB" id="B3ENQ4"/>
<feature type="transmembrane region" description="Helical" evidence="6">
    <location>
        <begin position="74"/>
        <end position="98"/>
    </location>
</feature>
<dbReference type="Pfam" id="PF01594">
    <property type="entry name" value="AI-2E_transport"/>
    <property type="match status" value="1"/>
</dbReference>
<dbReference type="InterPro" id="IPR002549">
    <property type="entry name" value="AI-2E-like"/>
</dbReference>
<dbReference type="PANTHER" id="PTHR21716">
    <property type="entry name" value="TRANSMEMBRANE PROTEIN"/>
    <property type="match status" value="1"/>
</dbReference>
<feature type="transmembrane region" description="Helical" evidence="6">
    <location>
        <begin position="163"/>
        <end position="185"/>
    </location>
</feature>
<keyword evidence="5 6" id="KW-0472">Membrane</keyword>
<organism evidence="7">
    <name type="scientific">Chlorobium phaeobacteroides (strain BS1)</name>
    <dbReference type="NCBI Taxonomy" id="331678"/>
    <lineage>
        <taxon>Bacteria</taxon>
        <taxon>Pseudomonadati</taxon>
        <taxon>Chlorobiota</taxon>
        <taxon>Chlorobiia</taxon>
        <taxon>Chlorobiales</taxon>
        <taxon>Chlorobiaceae</taxon>
        <taxon>Chlorobium/Pelodictyon group</taxon>
        <taxon>Chlorobium</taxon>
    </lineage>
</organism>